<gene>
    <name evidence="2" type="ORF">ACFYG5_09370</name>
</gene>
<sequence length="105" mass="11459">MTTAEQIARNAGATDADLARPVTYRDLFRYVDSLAGEIKKLKARAAEVETKAMRFRGVHQPAEDYTRGDLVTHQGALWHCNRPTTDRPGSGGTDWQLAVKSGGAS</sequence>
<dbReference type="RefSeq" id="WP_395117745.1">
    <property type="nucleotide sequence ID" value="NZ_CP170721.1"/>
</dbReference>
<evidence type="ECO:0000313" key="2">
    <source>
        <dbReference type="EMBL" id="XIA20311.1"/>
    </source>
</evidence>
<dbReference type="Gene3D" id="2.10.10.20">
    <property type="entry name" value="Carbohydrate-binding module superfamily 5/12"/>
    <property type="match status" value="1"/>
</dbReference>
<dbReference type="EMBL" id="CP170721">
    <property type="protein sequence ID" value="XIA20311.1"/>
    <property type="molecule type" value="Genomic_DNA"/>
</dbReference>
<proteinExistence type="predicted"/>
<protein>
    <submittedName>
        <fullName evidence="2">Uncharacterized protein</fullName>
    </submittedName>
</protein>
<dbReference type="AlphaFoldDB" id="A0AB74UUD3"/>
<feature type="region of interest" description="Disordered" evidence="1">
    <location>
        <begin position="82"/>
        <end position="105"/>
    </location>
</feature>
<reference evidence="2" key="1">
    <citation type="submission" date="2024-10" db="EMBL/GenBank/DDBJ databases">
        <authorList>
            <person name="Lesea H.P."/>
            <person name="Kuehl J.V."/>
            <person name="Chandonia J.-M."/>
        </authorList>
    </citation>
    <scope>NUCLEOTIDE SEQUENCE</scope>
    <source>
        <strain evidence="2">FW102-FHT14D07</strain>
    </source>
</reference>
<organism evidence="2">
    <name type="scientific">Rhodanobacter sp. FW102-FHT14D07</name>
    <dbReference type="NCBI Taxonomy" id="3351462"/>
    <lineage>
        <taxon>Bacteria</taxon>
        <taxon>Pseudomonadati</taxon>
        <taxon>Pseudomonadota</taxon>
        <taxon>Gammaproteobacteria</taxon>
        <taxon>Lysobacterales</taxon>
        <taxon>Rhodanobacteraceae</taxon>
        <taxon>Rhodanobacter</taxon>
    </lineage>
</organism>
<accession>A0AB74UUD3</accession>
<evidence type="ECO:0000256" key="1">
    <source>
        <dbReference type="SAM" id="MobiDB-lite"/>
    </source>
</evidence>
<name>A0AB74UUD3_9GAMM</name>